<dbReference type="SUPFAM" id="SSF53756">
    <property type="entry name" value="UDP-Glycosyltransferase/glycogen phosphorylase"/>
    <property type="match status" value="1"/>
</dbReference>
<name>A0A7S8HGY6_9BACI</name>
<dbReference type="Gene3D" id="3.40.50.2000">
    <property type="entry name" value="Glycogen Phosphorylase B"/>
    <property type="match status" value="2"/>
</dbReference>
<dbReference type="InterPro" id="IPR050194">
    <property type="entry name" value="Glycosyltransferase_grp1"/>
</dbReference>
<evidence type="ECO:0000313" key="4">
    <source>
        <dbReference type="Proteomes" id="UP000593626"/>
    </source>
</evidence>
<dbReference type="PANTHER" id="PTHR45947:SF3">
    <property type="entry name" value="SULFOQUINOVOSYL TRANSFERASE SQD2"/>
    <property type="match status" value="1"/>
</dbReference>
<dbReference type="Pfam" id="PF00534">
    <property type="entry name" value="Glycos_transf_1"/>
    <property type="match status" value="1"/>
</dbReference>
<proteinExistence type="predicted"/>
<dbReference type="GO" id="GO:0016758">
    <property type="term" value="F:hexosyltransferase activity"/>
    <property type="evidence" value="ECO:0007669"/>
    <property type="project" value="TreeGrafter"/>
</dbReference>
<gene>
    <name evidence="3" type="ORF">G8O30_13575</name>
</gene>
<evidence type="ECO:0000313" key="3">
    <source>
        <dbReference type="EMBL" id="QPC47915.1"/>
    </source>
</evidence>
<evidence type="ECO:0000259" key="1">
    <source>
        <dbReference type="Pfam" id="PF00534"/>
    </source>
</evidence>
<feature type="domain" description="Glycosyl transferase family 1" evidence="1">
    <location>
        <begin position="188"/>
        <end position="347"/>
    </location>
</feature>
<dbReference type="CDD" id="cd03814">
    <property type="entry name" value="GT4-like"/>
    <property type="match status" value="1"/>
</dbReference>
<dbReference type="InterPro" id="IPR028098">
    <property type="entry name" value="Glyco_trans_4-like_N"/>
</dbReference>
<dbReference type="InterPro" id="IPR001296">
    <property type="entry name" value="Glyco_trans_1"/>
</dbReference>
<protein>
    <submittedName>
        <fullName evidence="3">Glycosyltransferase family 1 protein</fullName>
    </submittedName>
</protein>
<dbReference type="AlphaFoldDB" id="A0A7S8HGY6"/>
<organism evidence="3 4">
    <name type="scientific">Mangrovibacillus cuniculi</name>
    <dbReference type="NCBI Taxonomy" id="2593652"/>
    <lineage>
        <taxon>Bacteria</taxon>
        <taxon>Bacillati</taxon>
        <taxon>Bacillota</taxon>
        <taxon>Bacilli</taxon>
        <taxon>Bacillales</taxon>
        <taxon>Bacillaceae</taxon>
        <taxon>Mangrovibacillus</taxon>
    </lineage>
</organism>
<keyword evidence="4" id="KW-1185">Reference proteome</keyword>
<accession>A0A7S8HGY6</accession>
<dbReference type="RefSeq" id="WP_239672596.1">
    <property type="nucleotide sequence ID" value="NZ_CP049742.1"/>
</dbReference>
<sequence>MRVALFTDTYFPQVNGVARTLKRFVDHMGKRGIQVELFVPEMEEAPVYPNTHQFTSIPFVFYPECRTAIANPAKIQQRLRSFRPDIIHVATPLTMGLYGAHAAKKLGIPLVGSYHTHFDHYLEYYKLTWLSPLLWRYMKWFHAPFERIFVPSEETKNHLDDKGFENLSIWSRGVEHTFFHPQHALKNAIREQYSIHEKYVFTYVGRIAPEKDLETLENIIKRFPLDKQKDVHWVIVGNGPSYDEFKQSMSDRTNVTLTGYMSGEELAGAYAGADAFVFPSPTETFGNVVLEALACGTPSFVANSGGVAGIVQHHKTGAICEARNAESFIGELENFMDNPSKQREWSLESRAFAKMQSWDAIFDQLLSEYEEVLFKQPMLRHA</sequence>
<dbReference type="KEGG" id="mcui:G8O30_13575"/>
<reference evidence="3 4" key="1">
    <citation type="submission" date="2019-07" db="EMBL/GenBank/DDBJ databases">
        <title>Genome sequence of 2 isolates from Red Sea Mangroves.</title>
        <authorList>
            <person name="Sefrji F."/>
            <person name="Michoud G."/>
            <person name="Merlino G."/>
            <person name="Daffonchio D."/>
        </authorList>
    </citation>
    <scope>NUCLEOTIDE SEQUENCE [LARGE SCALE GENOMIC DNA]</scope>
    <source>
        <strain evidence="3 4">R1DC41</strain>
    </source>
</reference>
<dbReference type="Pfam" id="PF13439">
    <property type="entry name" value="Glyco_transf_4"/>
    <property type="match status" value="1"/>
</dbReference>
<keyword evidence="3" id="KW-0808">Transferase</keyword>
<evidence type="ECO:0000259" key="2">
    <source>
        <dbReference type="Pfam" id="PF13439"/>
    </source>
</evidence>
<dbReference type="PANTHER" id="PTHR45947">
    <property type="entry name" value="SULFOQUINOVOSYL TRANSFERASE SQD2"/>
    <property type="match status" value="1"/>
</dbReference>
<feature type="domain" description="Glycosyltransferase subfamily 4-like N-terminal" evidence="2">
    <location>
        <begin position="14"/>
        <end position="176"/>
    </location>
</feature>
<dbReference type="Proteomes" id="UP000593626">
    <property type="component" value="Chromosome"/>
</dbReference>
<dbReference type="EMBL" id="CP049742">
    <property type="protein sequence ID" value="QPC47915.1"/>
    <property type="molecule type" value="Genomic_DNA"/>
</dbReference>